<proteinExistence type="predicted"/>
<evidence type="ECO:0000313" key="2">
    <source>
        <dbReference type="EMBL" id="KIM70786.1"/>
    </source>
</evidence>
<name>A0A0C3ESI7_9AGAM</name>
<keyword evidence="3" id="KW-1185">Reference proteome</keyword>
<dbReference type="OrthoDB" id="2655573at2759"/>
<feature type="transmembrane region" description="Helical" evidence="1">
    <location>
        <begin position="12"/>
        <end position="35"/>
    </location>
</feature>
<reference evidence="2 3" key="1">
    <citation type="submission" date="2014-04" db="EMBL/GenBank/DDBJ databases">
        <authorList>
            <consortium name="DOE Joint Genome Institute"/>
            <person name="Kuo A."/>
            <person name="Kohler A."/>
            <person name="Nagy L.G."/>
            <person name="Floudas D."/>
            <person name="Copeland A."/>
            <person name="Barry K.W."/>
            <person name="Cichocki N."/>
            <person name="Veneault-Fourrey C."/>
            <person name="LaButti K."/>
            <person name="Lindquist E.A."/>
            <person name="Lipzen A."/>
            <person name="Lundell T."/>
            <person name="Morin E."/>
            <person name="Murat C."/>
            <person name="Sun H."/>
            <person name="Tunlid A."/>
            <person name="Henrissat B."/>
            <person name="Grigoriev I.V."/>
            <person name="Hibbett D.S."/>
            <person name="Martin F."/>
            <person name="Nordberg H.P."/>
            <person name="Cantor M.N."/>
            <person name="Hua S.X."/>
        </authorList>
    </citation>
    <scope>NUCLEOTIDE SEQUENCE [LARGE SCALE GENOMIC DNA]</scope>
    <source>
        <strain evidence="2 3">Foug A</strain>
    </source>
</reference>
<dbReference type="InParanoid" id="A0A0C3ESI7"/>
<dbReference type="AlphaFoldDB" id="A0A0C3ESI7"/>
<dbReference type="STRING" id="1036808.A0A0C3ESI7"/>
<dbReference type="HOGENOM" id="CLU_106777_1_0_1"/>
<organism evidence="2 3">
    <name type="scientific">Scleroderma citrinum Foug A</name>
    <dbReference type="NCBI Taxonomy" id="1036808"/>
    <lineage>
        <taxon>Eukaryota</taxon>
        <taxon>Fungi</taxon>
        <taxon>Dikarya</taxon>
        <taxon>Basidiomycota</taxon>
        <taxon>Agaricomycotina</taxon>
        <taxon>Agaricomycetes</taxon>
        <taxon>Agaricomycetidae</taxon>
        <taxon>Boletales</taxon>
        <taxon>Sclerodermatineae</taxon>
        <taxon>Sclerodermataceae</taxon>
        <taxon>Scleroderma</taxon>
    </lineage>
</organism>
<gene>
    <name evidence="2" type="ORF">SCLCIDRAFT_59631</name>
</gene>
<keyword evidence="1" id="KW-0812">Transmembrane</keyword>
<evidence type="ECO:0008006" key="4">
    <source>
        <dbReference type="Google" id="ProtNLM"/>
    </source>
</evidence>
<sequence length="143" mass="15848">YTSSTSLQENVIALLAIFITIQGILDGLGLSIDFIKCELTHFTRQHNAIFPNIALPGPDRDIIVSHHGTVKWLGITFDSKLLFNDHIKAVTNKAENITKGLTMLGNTVRGLHQSLLCTIYGACVRSVMTYASPVWWDSKKKHA</sequence>
<accession>A0A0C3ESI7</accession>
<keyword evidence="1" id="KW-1133">Transmembrane helix</keyword>
<feature type="non-terminal residue" evidence="2">
    <location>
        <position position="143"/>
    </location>
</feature>
<feature type="non-terminal residue" evidence="2">
    <location>
        <position position="1"/>
    </location>
</feature>
<keyword evidence="1" id="KW-0472">Membrane</keyword>
<evidence type="ECO:0000256" key="1">
    <source>
        <dbReference type="SAM" id="Phobius"/>
    </source>
</evidence>
<dbReference type="EMBL" id="KN822004">
    <property type="protein sequence ID" value="KIM70786.1"/>
    <property type="molecule type" value="Genomic_DNA"/>
</dbReference>
<reference evidence="3" key="2">
    <citation type="submission" date="2015-01" db="EMBL/GenBank/DDBJ databases">
        <title>Evolutionary Origins and Diversification of the Mycorrhizal Mutualists.</title>
        <authorList>
            <consortium name="DOE Joint Genome Institute"/>
            <consortium name="Mycorrhizal Genomics Consortium"/>
            <person name="Kohler A."/>
            <person name="Kuo A."/>
            <person name="Nagy L.G."/>
            <person name="Floudas D."/>
            <person name="Copeland A."/>
            <person name="Barry K.W."/>
            <person name="Cichocki N."/>
            <person name="Veneault-Fourrey C."/>
            <person name="LaButti K."/>
            <person name="Lindquist E.A."/>
            <person name="Lipzen A."/>
            <person name="Lundell T."/>
            <person name="Morin E."/>
            <person name="Murat C."/>
            <person name="Riley R."/>
            <person name="Ohm R."/>
            <person name="Sun H."/>
            <person name="Tunlid A."/>
            <person name="Henrissat B."/>
            <person name="Grigoriev I.V."/>
            <person name="Hibbett D.S."/>
            <person name="Martin F."/>
        </authorList>
    </citation>
    <scope>NUCLEOTIDE SEQUENCE [LARGE SCALE GENOMIC DNA]</scope>
    <source>
        <strain evidence="3">Foug A</strain>
    </source>
</reference>
<evidence type="ECO:0000313" key="3">
    <source>
        <dbReference type="Proteomes" id="UP000053989"/>
    </source>
</evidence>
<dbReference type="Proteomes" id="UP000053989">
    <property type="component" value="Unassembled WGS sequence"/>
</dbReference>
<protein>
    <recommendedName>
        <fullName evidence="4">Reverse transcriptase domain-containing protein</fullName>
    </recommendedName>
</protein>
<dbReference type="PANTHER" id="PTHR33481:SF1">
    <property type="entry name" value="ENDONUCLEASE_EXONUCLEASE_PHOSPHATASE DOMAIN-CONTAINING PROTEIN-RELATED"/>
    <property type="match status" value="1"/>
</dbReference>
<dbReference type="PANTHER" id="PTHR33481">
    <property type="entry name" value="REVERSE TRANSCRIPTASE"/>
    <property type="match status" value="1"/>
</dbReference>